<evidence type="ECO:0000256" key="1">
    <source>
        <dbReference type="ARBA" id="ARBA00006479"/>
    </source>
</evidence>
<name>A0ABS1IMS1_9GAMM</name>
<comment type="similarity">
    <text evidence="1">Belongs to the ROK (NagC/XylR) family.</text>
</comment>
<evidence type="ECO:0000313" key="3">
    <source>
        <dbReference type="Proteomes" id="UP001296921"/>
    </source>
</evidence>
<dbReference type="PANTHER" id="PTHR18964:SF149">
    <property type="entry name" value="BIFUNCTIONAL UDP-N-ACETYLGLUCOSAMINE 2-EPIMERASE_N-ACETYLMANNOSAMINE KINASE"/>
    <property type="match status" value="1"/>
</dbReference>
<dbReference type="EMBL" id="JADRCR010000002">
    <property type="protein sequence ID" value="MBK5143038.1"/>
    <property type="molecule type" value="Genomic_DNA"/>
</dbReference>
<dbReference type="PANTHER" id="PTHR18964">
    <property type="entry name" value="ROK (REPRESSOR, ORF, KINASE) FAMILY"/>
    <property type="match status" value="1"/>
</dbReference>
<dbReference type="InterPro" id="IPR000600">
    <property type="entry name" value="ROK"/>
</dbReference>
<dbReference type="Pfam" id="PF00480">
    <property type="entry name" value="ROK"/>
    <property type="match status" value="1"/>
</dbReference>
<protein>
    <submittedName>
        <fullName evidence="2">ROK family protein</fullName>
    </submittedName>
</protein>
<proteinExistence type="inferred from homology"/>
<evidence type="ECO:0000313" key="2">
    <source>
        <dbReference type="EMBL" id="MBK5143038.1"/>
    </source>
</evidence>
<sequence length="406" mass="46209">MPVYGLNNQRIRHHNKSVLLEILYREKIASKSTLAKRSQLSIPAVSKILAELEQEKKVSHQQESLHARGNSGGSYRITPEPGFILCLNVTPYMIESVLVDGWITPQSALKSTNIKATTPEALLTEIERLYREYYQLNRPQPLRLALSIHGQVNPVTGVSQNMPQAPWNDPIEIKFLLEERLNTELLMDNDCIMLALAEKWQNHHNFQDFCVINVDYGIGSSFVINHQIYRGSLYGSGQIGHTIIDPDGSQCDCGRYGCLETIASLSALKKMARKMRKVHARYTQEQSLSATPSTEWLITHYHQGDEELRSMVNKAARAIGLSLYNFLNILNINQIYLYGRSCGFGKEWLQLIREQTGFNPFDQTDTVFINATNISFGHLSRQQQVMGIAYLYVEQALKEMNEQNLM</sequence>
<accession>A0ABS1IMS1</accession>
<reference evidence="2 3" key="1">
    <citation type="submission" date="2020-11" db="EMBL/GenBank/DDBJ databases">
        <title>Insectihabitans protaetiae gen. nov. sp. nov. and Insectihabitans allomyrinae sp. nov., isolated from larvae of Protaetia brevitarsis seulensis and Allomyrina dichotoma, respectively.</title>
        <authorList>
            <person name="Lee S.D."/>
            <person name="Byeon Y.-S."/>
            <person name="Kim S.-M."/>
            <person name="Yang H.L."/>
            <person name="Kim I.S."/>
        </authorList>
    </citation>
    <scope>NUCLEOTIDE SEQUENCE [LARGE SCALE GENOMIC DNA]</scope>
    <source>
        <strain evidence="2 3">BWR-B9</strain>
    </source>
</reference>
<keyword evidence="3" id="KW-1185">Reference proteome</keyword>
<dbReference type="Proteomes" id="UP001296921">
    <property type="component" value="Unassembled WGS sequence"/>
</dbReference>
<organism evidence="2 3">
    <name type="scientific">Limnobaculum allomyrinae</name>
    <dbReference type="NCBI Taxonomy" id="2791986"/>
    <lineage>
        <taxon>Bacteria</taxon>
        <taxon>Pseudomonadati</taxon>
        <taxon>Pseudomonadota</taxon>
        <taxon>Gammaproteobacteria</taxon>
        <taxon>Enterobacterales</taxon>
        <taxon>Budviciaceae</taxon>
        <taxon>Limnobaculum</taxon>
    </lineage>
</organism>
<dbReference type="RefSeq" id="WP_218468160.1">
    <property type="nucleotide sequence ID" value="NZ_JADRCR010000002.1"/>
</dbReference>
<gene>
    <name evidence="2" type="ORF">I2494_04785</name>
</gene>
<comment type="caution">
    <text evidence="2">The sequence shown here is derived from an EMBL/GenBank/DDBJ whole genome shotgun (WGS) entry which is preliminary data.</text>
</comment>